<proteinExistence type="inferred from homology"/>
<dbReference type="GO" id="GO:0032993">
    <property type="term" value="C:protein-DNA complex"/>
    <property type="evidence" value="ECO:0007669"/>
    <property type="project" value="TreeGrafter"/>
</dbReference>
<keyword evidence="4" id="KW-0010">Activator</keyword>
<dbReference type="Gene3D" id="3.40.190.10">
    <property type="entry name" value="Periplasmic binding protein-like II"/>
    <property type="match status" value="2"/>
</dbReference>
<organism evidence="8 9">
    <name type="scientific">Bowdeniella nasicola</name>
    <dbReference type="NCBI Taxonomy" id="208480"/>
    <lineage>
        <taxon>Bacteria</taxon>
        <taxon>Bacillati</taxon>
        <taxon>Actinomycetota</taxon>
        <taxon>Actinomycetes</taxon>
        <taxon>Actinomycetales</taxon>
        <taxon>Actinomycetaceae</taxon>
        <taxon>Bowdeniella</taxon>
    </lineage>
</organism>
<evidence type="ECO:0000256" key="3">
    <source>
        <dbReference type="ARBA" id="ARBA00023125"/>
    </source>
</evidence>
<evidence type="ECO:0000256" key="1">
    <source>
        <dbReference type="ARBA" id="ARBA00009437"/>
    </source>
</evidence>
<dbReference type="SUPFAM" id="SSF53850">
    <property type="entry name" value="Periplasmic binding protein-like II"/>
    <property type="match status" value="1"/>
</dbReference>
<evidence type="ECO:0000256" key="5">
    <source>
        <dbReference type="ARBA" id="ARBA00023163"/>
    </source>
</evidence>
<dbReference type="AlphaFoldDB" id="A0A1Q5Q4K2"/>
<dbReference type="FunFam" id="1.10.10.10:FF:000001">
    <property type="entry name" value="LysR family transcriptional regulator"/>
    <property type="match status" value="1"/>
</dbReference>
<feature type="domain" description="HTH lysR-type" evidence="7">
    <location>
        <begin position="1"/>
        <end position="58"/>
    </location>
</feature>
<accession>A0A1Q5Q4K2</accession>
<dbReference type="InterPro" id="IPR036390">
    <property type="entry name" value="WH_DNA-bd_sf"/>
</dbReference>
<dbReference type="InterPro" id="IPR005119">
    <property type="entry name" value="LysR_subst-bd"/>
</dbReference>
<evidence type="ECO:0000259" key="7">
    <source>
        <dbReference type="PROSITE" id="PS50931"/>
    </source>
</evidence>
<keyword evidence="5" id="KW-0804">Transcription</keyword>
<name>A0A1Q5Q4K2_9ACTO</name>
<gene>
    <name evidence="8" type="ORF">BSZ39_03640</name>
</gene>
<evidence type="ECO:0000256" key="2">
    <source>
        <dbReference type="ARBA" id="ARBA00023015"/>
    </source>
</evidence>
<reference evidence="9" key="1">
    <citation type="submission" date="2016-12" db="EMBL/GenBank/DDBJ databases">
        <authorList>
            <person name="Meng X."/>
        </authorList>
    </citation>
    <scope>NUCLEOTIDE SEQUENCE [LARGE SCALE GENOMIC DNA]</scope>
    <source>
        <strain evidence="9">DSM 19116</strain>
    </source>
</reference>
<protein>
    <recommendedName>
        <fullName evidence="6">Probable hydrogen peroxide-inducible genes activator</fullName>
    </recommendedName>
</protein>
<evidence type="ECO:0000313" key="9">
    <source>
        <dbReference type="Proteomes" id="UP000185628"/>
    </source>
</evidence>
<keyword evidence="3" id="KW-0238">DNA-binding</keyword>
<evidence type="ECO:0000256" key="4">
    <source>
        <dbReference type="ARBA" id="ARBA00023159"/>
    </source>
</evidence>
<dbReference type="PROSITE" id="PS50931">
    <property type="entry name" value="HTH_LYSR"/>
    <property type="match status" value="1"/>
</dbReference>
<dbReference type="STRING" id="208480.SAMN02910418_01699"/>
<dbReference type="Proteomes" id="UP000185628">
    <property type="component" value="Unassembled WGS sequence"/>
</dbReference>
<dbReference type="PRINTS" id="PR00039">
    <property type="entry name" value="HTHLYSR"/>
</dbReference>
<dbReference type="SUPFAM" id="SSF46785">
    <property type="entry name" value="Winged helix' DNA-binding domain"/>
    <property type="match status" value="1"/>
</dbReference>
<dbReference type="CDD" id="cd08411">
    <property type="entry name" value="PBP2_OxyR"/>
    <property type="match status" value="1"/>
</dbReference>
<keyword evidence="2" id="KW-0805">Transcription regulation</keyword>
<evidence type="ECO:0000256" key="6">
    <source>
        <dbReference type="ARBA" id="ARBA00040885"/>
    </source>
</evidence>
<comment type="similarity">
    <text evidence="1">Belongs to the LysR transcriptional regulatory family.</text>
</comment>
<dbReference type="Pfam" id="PF00126">
    <property type="entry name" value="HTH_1"/>
    <property type="match status" value="1"/>
</dbReference>
<dbReference type="EMBL" id="MQVR01000013">
    <property type="protein sequence ID" value="OKL54560.1"/>
    <property type="molecule type" value="Genomic_DNA"/>
</dbReference>
<dbReference type="PANTHER" id="PTHR30346">
    <property type="entry name" value="TRANSCRIPTIONAL DUAL REGULATOR HCAR-RELATED"/>
    <property type="match status" value="1"/>
</dbReference>
<evidence type="ECO:0000313" key="8">
    <source>
        <dbReference type="EMBL" id="OKL54560.1"/>
    </source>
</evidence>
<dbReference type="GO" id="GO:0003677">
    <property type="term" value="F:DNA binding"/>
    <property type="evidence" value="ECO:0007669"/>
    <property type="project" value="UniProtKB-KW"/>
</dbReference>
<dbReference type="Pfam" id="PF03466">
    <property type="entry name" value="LysR_substrate"/>
    <property type="match status" value="1"/>
</dbReference>
<dbReference type="OrthoDB" id="3181812at2"/>
<dbReference type="GO" id="GO:0003700">
    <property type="term" value="F:DNA-binding transcription factor activity"/>
    <property type="evidence" value="ECO:0007669"/>
    <property type="project" value="InterPro"/>
</dbReference>
<dbReference type="Gene3D" id="1.10.10.10">
    <property type="entry name" value="Winged helix-like DNA-binding domain superfamily/Winged helix DNA-binding domain"/>
    <property type="match status" value="1"/>
</dbReference>
<keyword evidence="9" id="KW-1185">Reference proteome</keyword>
<dbReference type="PANTHER" id="PTHR30346:SF26">
    <property type="entry name" value="HYDROGEN PEROXIDE-INDUCIBLE GENES ACTIVATOR"/>
    <property type="match status" value="1"/>
</dbReference>
<comment type="caution">
    <text evidence="8">The sequence shown here is derived from an EMBL/GenBank/DDBJ whole genome shotgun (WGS) entry which is preliminary data.</text>
</comment>
<dbReference type="RefSeq" id="WP_073716034.1">
    <property type="nucleotide sequence ID" value="NZ_MQVR01000013.1"/>
</dbReference>
<sequence>MKLRDLEYLVALAEEGNFSRAAVRAGVSQPTLSTQIKKLETELGVPLVERTPAGLLFTEAGRQVLARARHVMSDLAEIRMLAQQAADPASATLTLGMFPTLGPYLLPRLMPHLAERLPELKVRLVEDKSEALLAQLLAGEIDAVTLAEPPAADGLAAEHLFREEFLLAAPRGHALVEGELEPLRLSALRDVDVLLLDDGHCLRDHALGLCQSVGARQANFRATSLESLRYMVAAGAGVTLMPRLAVTPPVAAVDTLELREFAAPAPYRDISLIWRETSALAPLMGELAAALREAGSTDLGS</sequence>
<dbReference type="InterPro" id="IPR000847">
    <property type="entry name" value="LysR_HTH_N"/>
</dbReference>
<dbReference type="InterPro" id="IPR036388">
    <property type="entry name" value="WH-like_DNA-bd_sf"/>
</dbReference>